<keyword evidence="1" id="KW-0812">Transmembrane</keyword>
<sequence length="161" mass="18601">MNREFGKIQNYAKIIVHMEIANKKFVKILFAITAISFLWFGTFDSMHHMSEMKPDMAGGSGCLFNGQTEVCTMNFFEHMALWQGMFTSLPQNTALLDLLILALVLVAVIAFWHNPLMEFSERVASRWRLYIKQNPQIRLFNSLIEEFFQGILNPKIFASTI</sequence>
<evidence type="ECO:0000256" key="1">
    <source>
        <dbReference type="SAM" id="Phobius"/>
    </source>
</evidence>
<keyword evidence="1" id="KW-1133">Transmembrane helix</keyword>
<comment type="caution">
    <text evidence="2">The sequence shown here is derived from an EMBL/GenBank/DDBJ whole genome shotgun (WGS) entry which is preliminary data.</text>
</comment>
<name>A0A1F8FDY9_9BACT</name>
<proteinExistence type="predicted"/>
<organism evidence="2 3">
    <name type="scientific">Candidatus Yanofskybacteria bacterium RIFCSPHIGHO2_02_FULL_41_11</name>
    <dbReference type="NCBI Taxonomy" id="1802675"/>
    <lineage>
        <taxon>Bacteria</taxon>
        <taxon>Candidatus Yanofskyibacteriota</taxon>
    </lineage>
</organism>
<dbReference type="Proteomes" id="UP000177167">
    <property type="component" value="Unassembled WGS sequence"/>
</dbReference>
<dbReference type="AlphaFoldDB" id="A0A1F8FDY9"/>
<reference evidence="2 3" key="1">
    <citation type="journal article" date="2016" name="Nat. Commun.">
        <title>Thousands of microbial genomes shed light on interconnected biogeochemical processes in an aquifer system.</title>
        <authorList>
            <person name="Anantharaman K."/>
            <person name="Brown C.T."/>
            <person name="Hug L.A."/>
            <person name="Sharon I."/>
            <person name="Castelle C.J."/>
            <person name="Probst A.J."/>
            <person name="Thomas B.C."/>
            <person name="Singh A."/>
            <person name="Wilkins M.J."/>
            <person name="Karaoz U."/>
            <person name="Brodie E.L."/>
            <person name="Williams K.H."/>
            <person name="Hubbard S.S."/>
            <person name="Banfield J.F."/>
        </authorList>
    </citation>
    <scope>NUCLEOTIDE SEQUENCE [LARGE SCALE GENOMIC DNA]</scope>
</reference>
<feature type="transmembrane region" description="Helical" evidence="1">
    <location>
        <begin position="25"/>
        <end position="43"/>
    </location>
</feature>
<evidence type="ECO:0000313" key="2">
    <source>
        <dbReference type="EMBL" id="OGN10768.1"/>
    </source>
</evidence>
<evidence type="ECO:0000313" key="3">
    <source>
        <dbReference type="Proteomes" id="UP000177167"/>
    </source>
</evidence>
<protein>
    <submittedName>
        <fullName evidence="2">Uncharacterized protein</fullName>
    </submittedName>
</protein>
<dbReference type="EMBL" id="MGJP01000002">
    <property type="protein sequence ID" value="OGN10768.1"/>
    <property type="molecule type" value="Genomic_DNA"/>
</dbReference>
<keyword evidence="1" id="KW-0472">Membrane</keyword>
<feature type="transmembrane region" description="Helical" evidence="1">
    <location>
        <begin position="94"/>
        <end position="112"/>
    </location>
</feature>
<accession>A0A1F8FDY9</accession>
<gene>
    <name evidence="2" type="ORF">A3J46_01965</name>
</gene>